<dbReference type="Proteomes" id="UP001189429">
    <property type="component" value="Unassembled WGS sequence"/>
</dbReference>
<name>A0ABN9QRM7_9DINO</name>
<comment type="caution">
    <text evidence="1">The sequence shown here is derived from an EMBL/GenBank/DDBJ whole genome shotgun (WGS) entry which is preliminary data.</text>
</comment>
<gene>
    <name evidence="1" type="ORF">PCOR1329_LOCUS14299</name>
</gene>
<dbReference type="EMBL" id="CAUYUJ010004269">
    <property type="protein sequence ID" value="CAK0808835.1"/>
    <property type="molecule type" value="Genomic_DNA"/>
</dbReference>
<keyword evidence="2" id="KW-1185">Reference proteome</keyword>
<reference evidence="1" key="1">
    <citation type="submission" date="2023-10" db="EMBL/GenBank/DDBJ databases">
        <authorList>
            <person name="Chen Y."/>
            <person name="Shah S."/>
            <person name="Dougan E. K."/>
            <person name="Thang M."/>
            <person name="Chan C."/>
        </authorList>
    </citation>
    <scope>NUCLEOTIDE SEQUENCE [LARGE SCALE GENOMIC DNA]</scope>
</reference>
<accession>A0ABN9QRM7</accession>
<evidence type="ECO:0000313" key="1">
    <source>
        <dbReference type="EMBL" id="CAK0808835.1"/>
    </source>
</evidence>
<protein>
    <submittedName>
        <fullName evidence="1">Uncharacterized protein</fullName>
    </submittedName>
</protein>
<evidence type="ECO:0000313" key="2">
    <source>
        <dbReference type="Proteomes" id="UP001189429"/>
    </source>
</evidence>
<sequence length="207" mass="22159">MEALRALGGPTASRTVTLLETLAGLDIGKALRQQITDYLAKVEPPDGAEAVVSRETLGLEIQAIKIESPYDEKKAKLMLAAPHWLMRGVITHAFTAEGLATRMTGIAPRVARGRALDVAGRSDPIELVHGETLNATVDPARPRLPSSDSSALSLSPRSAVLTLFILFPRTRLKNGRGTSGCIVSAILFFCGRKRGRSSFFFGPQPGP</sequence>
<organism evidence="1 2">
    <name type="scientific">Prorocentrum cordatum</name>
    <dbReference type="NCBI Taxonomy" id="2364126"/>
    <lineage>
        <taxon>Eukaryota</taxon>
        <taxon>Sar</taxon>
        <taxon>Alveolata</taxon>
        <taxon>Dinophyceae</taxon>
        <taxon>Prorocentrales</taxon>
        <taxon>Prorocentraceae</taxon>
        <taxon>Prorocentrum</taxon>
    </lineage>
</organism>
<proteinExistence type="predicted"/>